<keyword evidence="3" id="KW-1185">Reference proteome</keyword>
<dbReference type="Proteomes" id="UP001215598">
    <property type="component" value="Unassembled WGS sequence"/>
</dbReference>
<reference evidence="2" key="1">
    <citation type="submission" date="2023-03" db="EMBL/GenBank/DDBJ databases">
        <title>Massive genome expansion in bonnet fungi (Mycena s.s.) driven by repeated elements and novel gene families across ecological guilds.</title>
        <authorList>
            <consortium name="Lawrence Berkeley National Laboratory"/>
            <person name="Harder C.B."/>
            <person name="Miyauchi S."/>
            <person name="Viragh M."/>
            <person name="Kuo A."/>
            <person name="Thoen E."/>
            <person name="Andreopoulos B."/>
            <person name="Lu D."/>
            <person name="Skrede I."/>
            <person name="Drula E."/>
            <person name="Henrissat B."/>
            <person name="Morin E."/>
            <person name="Kohler A."/>
            <person name="Barry K."/>
            <person name="LaButti K."/>
            <person name="Morin E."/>
            <person name="Salamov A."/>
            <person name="Lipzen A."/>
            <person name="Mereny Z."/>
            <person name="Hegedus B."/>
            <person name="Baldrian P."/>
            <person name="Stursova M."/>
            <person name="Weitz H."/>
            <person name="Taylor A."/>
            <person name="Grigoriev I.V."/>
            <person name="Nagy L.G."/>
            <person name="Martin F."/>
            <person name="Kauserud H."/>
        </authorList>
    </citation>
    <scope>NUCLEOTIDE SEQUENCE</scope>
    <source>
        <strain evidence="2">CBHHK182m</strain>
    </source>
</reference>
<feature type="compositionally biased region" description="Pro residues" evidence="1">
    <location>
        <begin position="106"/>
        <end position="117"/>
    </location>
</feature>
<gene>
    <name evidence="2" type="ORF">B0H16DRAFT_1691028</name>
</gene>
<feature type="compositionally biased region" description="Low complexity" evidence="1">
    <location>
        <begin position="226"/>
        <end position="241"/>
    </location>
</feature>
<evidence type="ECO:0000313" key="3">
    <source>
        <dbReference type="Proteomes" id="UP001215598"/>
    </source>
</evidence>
<feature type="compositionally biased region" description="Pro residues" evidence="1">
    <location>
        <begin position="138"/>
        <end position="148"/>
    </location>
</feature>
<protein>
    <submittedName>
        <fullName evidence="2">Uncharacterized protein</fullName>
    </submittedName>
</protein>
<evidence type="ECO:0000313" key="2">
    <source>
        <dbReference type="EMBL" id="KAJ7752635.1"/>
    </source>
</evidence>
<dbReference type="EMBL" id="JARKIB010000058">
    <property type="protein sequence ID" value="KAJ7752635.1"/>
    <property type="molecule type" value="Genomic_DNA"/>
</dbReference>
<feature type="region of interest" description="Disordered" evidence="1">
    <location>
        <begin position="97"/>
        <end position="158"/>
    </location>
</feature>
<evidence type="ECO:0000256" key="1">
    <source>
        <dbReference type="SAM" id="MobiDB-lite"/>
    </source>
</evidence>
<sequence length="291" mass="31156">MLCLDIKHSTSSRAHRRPQHAAAAEESRAGDSVNTSVREAEAAASPSAEFGKRLVLAAAMKRTKRKAAERAAELAQKFYCRQLGTNADRYAEPEPVLAPQQLPSPSHTPPCTTPPPSSTRLSPAHILSSPYTSSHTRPSPPNSRPSPPNSNAGNGKGRKVRACFLSPFASPALVPRPLVTLVSPLSRRCRPHTCAVESNPTALPHPLVFAPNPPLCFPRHSPPSRTPSRPAHTAPAPTPSSRHSHVMYVHVEAPRCASPPPLPPRYPSSSPTLVYPRIRTRSAASTGYGAT</sequence>
<organism evidence="2 3">
    <name type="scientific">Mycena metata</name>
    <dbReference type="NCBI Taxonomy" id="1033252"/>
    <lineage>
        <taxon>Eukaryota</taxon>
        <taxon>Fungi</taxon>
        <taxon>Dikarya</taxon>
        <taxon>Basidiomycota</taxon>
        <taxon>Agaricomycotina</taxon>
        <taxon>Agaricomycetes</taxon>
        <taxon>Agaricomycetidae</taxon>
        <taxon>Agaricales</taxon>
        <taxon>Marasmiineae</taxon>
        <taxon>Mycenaceae</taxon>
        <taxon>Mycena</taxon>
    </lineage>
</organism>
<proteinExistence type="predicted"/>
<name>A0AAD7NAI5_9AGAR</name>
<accession>A0AAD7NAI5</accession>
<dbReference type="AlphaFoldDB" id="A0AAD7NAI5"/>
<feature type="region of interest" description="Disordered" evidence="1">
    <location>
        <begin position="218"/>
        <end position="243"/>
    </location>
</feature>
<comment type="caution">
    <text evidence="2">The sequence shown here is derived from an EMBL/GenBank/DDBJ whole genome shotgun (WGS) entry which is preliminary data.</text>
</comment>
<feature type="region of interest" description="Disordered" evidence="1">
    <location>
        <begin position="1"/>
        <end position="52"/>
    </location>
</feature>
<feature type="compositionally biased region" description="Pro residues" evidence="1">
    <location>
        <begin position="257"/>
        <end position="266"/>
    </location>
</feature>
<feature type="region of interest" description="Disordered" evidence="1">
    <location>
        <begin position="256"/>
        <end position="291"/>
    </location>
</feature>